<dbReference type="Proteomes" id="UP000676336">
    <property type="component" value="Unassembled WGS sequence"/>
</dbReference>
<dbReference type="EMBL" id="CAJOBI010339465">
    <property type="protein sequence ID" value="CAF5210808.1"/>
    <property type="molecule type" value="Genomic_DNA"/>
</dbReference>
<feature type="non-terminal residue" evidence="1">
    <location>
        <position position="1"/>
    </location>
</feature>
<evidence type="ECO:0000313" key="2">
    <source>
        <dbReference type="EMBL" id="CAF5210808.1"/>
    </source>
</evidence>
<name>A0A8S3FX50_9BILA</name>
<proteinExistence type="predicted"/>
<reference evidence="1" key="1">
    <citation type="submission" date="2021-02" db="EMBL/GenBank/DDBJ databases">
        <authorList>
            <person name="Nowell W R."/>
        </authorList>
    </citation>
    <scope>NUCLEOTIDE SEQUENCE</scope>
</reference>
<dbReference type="AlphaFoldDB" id="A0A8S3FX50"/>
<dbReference type="Proteomes" id="UP000681967">
    <property type="component" value="Unassembled WGS sequence"/>
</dbReference>
<evidence type="ECO:0000313" key="1">
    <source>
        <dbReference type="EMBL" id="CAF5138627.1"/>
    </source>
</evidence>
<sequence length="113" mass="11436">PSAALTAYFSTGAGSGGVGNANSGNPMVSVGGHHSLAAAAAAAAAVVSHNNPFSIDNILAPRPRLSVPLSSYYGATSASTAQAAADFYCVRAKGYNTYTLSVLFCIFAYDKRV</sequence>
<dbReference type="EMBL" id="CAJOBH010251131">
    <property type="protein sequence ID" value="CAF5138627.1"/>
    <property type="molecule type" value="Genomic_DNA"/>
</dbReference>
<comment type="caution">
    <text evidence="1">The sequence shown here is derived from an EMBL/GenBank/DDBJ whole genome shotgun (WGS) entry which is preliminary data.</text>
</comment>
<gene>
    <name evidence="1" type="ORF">BYL167_LOCUS69771</name>
    <name evidence="2" type="ORF">SMN809_LOCUS78302</name>
</gene>
<protein>
    <submittedName>
        <fullName evidence="1">Uncharacterized protein</fullName>
    </submittedName>
</protein>
<organism evidence="1 3">
    <name type="scientific">Rotaria magnacalcarata</name>
    <dbReference type="NCBI Taxonomy" id="392030"/>
    <lineage>
        <taxon>Eukaryota</taxon>
        <taxon>Metazoa</taxon>
        <taxon>Spiralia</taxon>
        <taxon>Gnathifera</taxon>
        <taxon>Rotifera</taxon>
        <taxon>Eurotatoria</taxon>
        <taxon>Bdelloidea</taxon>
        <taxon>Philodinida</taxon>
        <taxon>Philodinidae</taxon>
        <taxon>Rotaria</taxon>
    </lineage>
</organism>
<accession>A0A8S3FX50</accession>
<evidence type="ECO:0000313" key="3">
    <source>
        <dbReference type="Proteomes" id="UP000681967"/>
    </source>
</evidence>